<organism evidence="3 4">
    <name type="scientific">Exiguobacterium indicum</name>
    <dbReference type="NCBI Taxonomy" id="296995"/>
    <lineage>
        <taxon>Bacteria</taxon>
        <taxon>Bacillati</taxon>
        <taxon>Bacillota</taxon>
        <taxon>Bacilli</taxon>
        <taxon>Bacillales</taxon>
        <taxon>Bacillales Family XII. Incertae Sedis</taxon>
        <taxon>Exiguobacterium</taxon>
    </lineage>
</organism>
<keyword evidence="1 3" id="KW-0238">DNA-binding</keyword>
<comment type="caution">
    <text evidence="3">The sequence shown here is derived from an EMBL/GenBank/DDBJ whole genome shotgun (WGS) entry which is preliminary data.</text>
</comment>
<accession>A0ABU8EDT3</accession>
<dbReference type="InterPro" id="IPR007159">
    <property type="entry name" value="SpoVT-AbrB_dom"/>
</dbReference>
<evidence type="ECO:0000256" key="1">
    <source>
        <dbReference type="PROSITE-ProRule" id="PRU01076"/>
    </source>
</evidence>
<dbReference type="EMBL" id="JBAWKY010000001">
    <property type="protein sequence ID" value="MEI4461102.1"/>
    <property type="molecule type" value="Genomic_DNA"/>
</dbReference>
<reference evidence="3 4" key="1">
    <citation type="submission" date="2023-12" db="EMBL/GenBank/DDBJ databases">
        <authorList>
            <person name="Easwaran N."/>
            <person name="Lazarus H.P.S."/>
        </authorList>
    </citation>
    <scope>NUCLEOTIDE SEQUENCE [LARGE SCALE GENOMIC DNA]</scope>
    <source>
        <strain evidence="3 4">VIT-2023</strain>
    </source>
</reference>
<dbReference type="InterPro" id="IPR037914">
    <property type="entry name" value="SpoVT-AbrB_sf"/>
</dbReference>
<feature type="domain" description="SpoVT-AbrB" evidence="2">
    <location>
        <begin position="1"/>
        <end position="46"/>
    </location>
</feature>
<evidence type="ECO:0000313" key="4">
    <source>
        <dbReference type="Proteomes" id="UP001387110"/>
    </source>
</evidence>
<evidence type="ECO:0000313" key="3">
    <source>
        <dbReference type="EMBL" id="MEI4461102.1"/>
    </source>
</evidence>
<dbReference type="Proteomes" id="UP001387110">
    <property type="component" value="Unassembled WGS sequence"/>
</dbReference>
<gene>
    <name evidence="3" type="ORF">SZL87_01550</name>
</gene>
<dbReference type="Pfam" id="PF04014">
    <property type="entry name" value="MazE_antitoxin"/>
    <property type="match status" value="1"/>
</dbReference>
<dbReference type="GeneID" id="90836890"/>
<sequence>MELSKLTSKGQITIPKKIRQALQVEEGDRVAFIEEDGFVIMAKADLKQLHDLQDILSDETFKTLIHKANHHL</sequence>
<dbReference type="SUPFAM" id="SSF89447">
    <property type="entry name" value="AbrB/MazE/MraZ-like"/>
    <property type="match status" value="1"/>
</dbReference>
<protein>
    <submittedName>
        <fullName evidence="3">AbrB/MazE/SpoVT family DNA-binding domain-containing protein</fullName>
    </submittedName>
</protein>
<evidence type="ECO:0000259" key="2">
    <source>
        <dbReference type="PROSITE" id="PS51740"/>
    </source>
</evidence>
<name>A0ABU8EDT3_9BACL</name>
<keyword evidence="4" id="KW-1185">Reference proteome</keyword>
<dbReference type="NCBIfam" id="TIGR01439">
    <property type="entry name" value="lp_hng_hel_AbrB"/>
    <property type="match status" value="1"/>
</dbReference>
<dbReference type="GO" id="GO:0003677">
    <property type="term" value="F:DNA binding"/>
    <property type="evidence" value="ECO:0007669"/>
    <property type="project" value="UniProtKB-KW"/>
</dbReference>
<dbReference type="SMART" id="SM00966">
    <property type="entry name" value="SpoVT_AbrB"/>
    <property type="match status" value="1"/>
</dbReference>
<dbReference type="PROSITE" id="PS51740">
    <property type="entry name" value="SPOVT_ABRB"/>
    <property type="match status" value="1"/>
</dbReference>
<dbReference type="RefSeq" id="WP_023468485.1">
    <property type="nucleotide sequence ID" value="NZ_JAVMJT010000001.1"/>
</dbReference>
<dbReference type="Gene3D" id="2.10.260.10">
    <property type="match status" value="1"/>
</dbReference>
<proteinExistence type="predicted"/>